<comment type="caution">
    <text evidence="1">The sequence shown here is derived from an EMBL/GenBank/DDBJ whole genome shotgun (WGS) entry which is preliminary data.</text>
</comment>
<dbReference type="AlphaFoldDB" id="A0A374PAU6"/>
<gene>
    <name evidence="1" type="ORF">DXD79_04840</name>
</gene>
<dbReference type="Proteomes" id="UP000263014">
    <property type="component" value="Unassembled WGS sequence"/>
</dbReference>
<evidence type="ECO:0000313" key="2">
    <source>
        <dbReference type="Proteomes" id="UP000263014"/>
    </source>
</evidence>
<reference evidence="1 2" key="1">
    <citation type="submission" date="2018-08" db="EMBL/GenBank/DDBJ databases">
        <title>A genome reference for cultivated species of the human gut microbiota.</title>
        <authorList>
            <person name="Zou Y."/>
            <person name="Xue W."/>
            <person name="Luo G."/>
        </authorList>
    </citation>
    <scope>NUCLEOTIDE SEQUENCE [LARGE SCALE GENOMIC DNA]</scope>
    <source>
        <strain evidence="1 2">TM09-12</strain>
    </source>
</reference>
<proteinExistence type="predicted"/>
<organism evidence="1 2">
    <name type="scientific">Hungatella hathewayi</name>
    <dbReference type="NCBI Taxonomy" id="154046"/>
    <lineage>
        <taxon>Bacteria</taxon>
        <taxon>Bacillati</taxon>
        <taxon>Bacillota</taxon>
        <taxon>Clostridia</taxon>
        <taxon>Lachnospirales</taxon>
        <taxon>Lachnospiraceae</taxon>
        <taxon>Hungatella</taxon>
    </lineage>
</organism>
<evidence type="ECO:0000313" key="1">
    <source>
        <dbReference type="EMBL" id="RGJ06623.1"/>
    </source>
</evidence>
<sequence>MLLLSARGSPHSAATPVPLYHTELWPGIQEKELTYFTGICRFFECLCLTFLYLRDMIVLSENQNTELHFRGTEALFYA</sequence>
<accession>A0A374PAU6</accession>
<name>A0A374PAU6_9FIRM</name>
<dbReference type="EMBL" id="QSON01000002">
    <property type="protein sequence ID" value="RGJ06623.1"/>
    <property type="molecule type" value="Genomic_DNA"/>
</dbReference>
<protein>
    <submittedName>
        <fullName evidence="1">Uncharacterized protein</fullName>
    </submittedName>
</protein>